<sequence>MACARLPCDEKCTNTLSCGHPCPSVCGEPCERQTCGMCSGDMLDLVIDNLKQIHLSDSGNNVNLGSMTITLPCRHAFSVRELDSITRIQEFYQKDNRGSWIKPIMPETLHMRNRPACPTCGGDIDSLRYGRVLKNSNHSILQHNIASKLSGQLSMSQDLWLAAQGGLEQRIASVIRSCGTSNISIPSENTRRVLQQRTNAAEEKGYPTSLDLIQSLTKFHGFPPRHMKAWRKAIEDVTKPYRIAYDVTREPKLSAQAYDRSIFRLYNEQLAKSGGTAATTTDPAQLRLQQLASDVAHIHIGQLRPRSNDRFVVEAFWISIEILVKVGLAVSKACEQNQDRRGANAISWENIAEYLLTRASKDAETALSLAEKSRSPNKVVRCRLLVLQTQYEIAAHKCRVGIRNEILGNLGNREEFFAMCARGIQQVRDLQVSVPRDYQGRLKRGAAPEIATMKANWVQESFAQPAQNVLEAWNNLNLLVDVEAPGWQRENANAERTICWSPVAQKAAAAGRKLHTKRFSQCSRGHPYVEAECLVAAGWIWCSECPTVVAAEQDQTSTLL</sequence>
<evidence type="ECO:0000313" key="2">
    <source>
        <dbReference type="Proteomes" id="UP000059188"/>
    </source>
</evidence>
<dbReference type="EMBL" id="LN679147">
    <property type="protein sequence ID" value="CEL60467.1"/>
    <property type="molecule type" value="Genomic_DNA"/>
</dbReference>
<name>A0A0B7FW99_THACB</name>
<keyword evidence="2" id="KW-1185">Reference proteome</keyword>
<organism evidence="1 2">
    <name type="scientific">Thanatephorus cucumeris (strain AG1-IB / isolate 7/3/14)</name>
    <name type="common">Lettuce bottom rot fungus</name>
    <name type="synonym">Rhizoctonia solani</name>
    <dbReference type="NCBI Taxonomy" id="1108050"/>
    <lineage>
        <taxon>Eukaryota</taxon>
        <taxon>Fungi</taxon>
        <taxon>Dikarya</taxon>
        <taxon>Basidiomycota</taxon>
        <taxon>Agaricomycotina</taxon>
        <taxon>Agaricomycetes</taxon>
        <taxon>Cantharellales</taxon>
        <taxon>Ceratobasidiaceae</taxon>
        <taxon>Rhizoctonia</taxon>
        <taxon>Rhizoctonia solani AG-1</taxon>
    </lineage>
</organism>
<dbReference type="AlphaFoldDB" id="A0A0B7FW99"/>
<reference evidence="1 2" key="1">
    <citation type="submission" date="2014-11" db="EMBL/GenBank/DDBJ databases">
        <authorList>
            <person name="Wibberg Daniel"/>
        </authorList>
    </citation>
    <scope>NUCLEOTIDE SEQUENCE [LARGE SCALE GENOMIC DNA]</scope>
    <source>
        <strain evidence="1">Rhizoctonia solani AG1-IB 7/3/14</strain>
    </source>
</reference>
<proteinExistence type="predicted"/>
<dbReference type="OrthoDB" id="2423195at2759"/>
<accession>A0A0B7FW99</accession>
<dbReference type="Proteomes" id="UP000059188">
    <property type="component" value="Unassembled WGS sequence"/>
</dbReference>
<protein>
    <submittedName>
        <fullName evidence="1">Uncharacterized protein</fullName>
    </submittedName>
</protein>
<gene>
    <name evidence="1" type="ORF">RSOLAG1IB_09660</name>
</gene>
<evidence type="ECO:0000313" key="1">
    <source>
        <dbReference type="EMBL" id="CEL60467.1"/>
    </source>
</evidence>
<dbReference type="STRING" id="1108050.A0A0B7FW99"/>